<dbReference type="Pfam" id="PF03992">
    <property type="entry name" value="ABM"/>
    <property type="match status" value="1"/>
</dbReference>
<dbReference type="InterPro" id="IPR007138">
    <property type="entry name" value="ABM_dom"/>
</dbReference>
<protein>
    <recommendedName>
        <fullName evidence="1">ABM domain-containing protein</fullName>
    </recommendedName>
</protein>
<accession>A0A2J6RYJ3</accession>
<dbReference type="PANTHER" id="PTHR40624">
    <property type="entry name" value="BIOSYNTHESIS MONOOXYGENASE, PUTATIVE (AFU_ORTHOLOGUE AFUA_1G12025)-RELATED"/>
    <property type="match status" value="1"/>
</dbReference>
<proteinExistence type="predicted"/>
<dbReference type="Proteomes" id="UP000235786">
    <property type="component" value="Unassembled WGS sequence"/>
</dbReference>
<dbReference type="AlphaFoldDB" id="A0A2J6RYJ3"/>
<dbReference type="PROSITE" id="PS51725">
    <property type="entry name" value="ABM"/>
    <property type="match status" value="1"/>
</dbReference>
<dbReference type="PANTHER" id="PTHR40624:SF1">
    <property type="entry name" value="BIOSYNTHESIS MONOOXYGENASE, PUTATIVE (AFU_ORTHOLOGUE AFUA_1G12025)-RELATED"/>
    <property type="match status" value="1"/>
</dbReference>
<dbReference type="OrthoDB" id="10011777at2759"/>
<keyword evidence="3" id="KW-1185">Reference proteome</keyword>
<evidence type="ECO:0000313" key="2">
    <source>
        <dbReference type="EMBL" id="PMD43586.1"/>
    </source>
</evidence>
<organism evidence="2 3">
    <name type="scientific">Hyaloscypha variabilis (strain UAMH 11265 / GT02V1 / F)</name>
    <name type="common">Meliniomyces variabilis</name>
    <dbReference type="NCBI Taxonomy" id="1149755"/>
    <lineage>
        <taxon>Eukaryota</taxon>
        <taxon>Fungi</taxon>
        <taxon>Dikarya</taxon>
        <taxon>Ascomycota</taxon>
        <taxon>Pezizomycotina</taxon>
        <taxon>Leotiomycetes</taxon>
        <taxon>Helotiales</taxon>
        <taxon>Hyaloscyphaceae</taxon>
        <taxon>Hyaloscypha</taxon>
        <taxon>Hyaloscypha variabilis</taxon>
    </lineage>
</organism>
<gene>
    <name evidence="2" type="ORF">L207DRAFT_580426</name>
</gene>
<reference evidence="2 3" key="1">
    <citation type="submission" date="2016-04" db="EMBL/GenBank/DDBJ databases">
        <title>A degradative enzymes factory behind the ericoid mycorrhizal symbiosis.</title>
        <authorList>
            <consortium name="DOE Joint Genome Institute"/>
            <person name="Martino E."/>
            <person name="Morin E."/>
            <person name="Grelet G."/>
            <person name="Kuo A."/>
            <person name="Kohler A."/>
            <person name="Daghino S."/>
            <person name="Barry K."/>
            <person name="Choi C."/>
            <person name="Cichocki N."/>
            <person name="Clum A."/>
            <person name="Copeland A."/>
            <person name="Hainaut M."/>
            <person name="Haridas S."/>
            <person name="Labutti K."/>
            <person name="Lindquist E."/>
            <person name="Lipzen A."/>
            <person name="Khouja H.-R."/>
            <person name="Murat C."/>
            <person name="Ohm R."/>
            <person name="Olson A."/>
            <person name="Spatafora J."/>
            <person name="Veneault-Fourrey C."/>
            <person name="Henrissat B."/>
            <person name="Grigoriev I."/>
            <person name="Martin F."/>
            <person name="Perotto S."/>
        </authorList>
    </citation>
    <scope>NUCLEOTIDE SEQUENCE [LARGE SCALE GENOMIC DNA]</scope>
    <source>
        <strain evidence="2 3">F</strain>
    </source>
</reference>
<evidence type="ECO:0000313" key="3">
    <source>
        <dbReference type="Proteomes" id="UP000235786"/>
    </source>
</evidence>
<dbReference type="InterPro" id="IPR011008">
    <property type="entry name" value="Dimeric_a/b-barrel"/>
</dbReference>
<feature type="domain" description="ABM" evidence="1">
    <location>
        <begin position="5"/>
        <end position="99"/>
    </location>
</feature>
<dbReference type="SUPFAM" id="SSF54909">
    <property type="entry name" value="Dimeric alpha+beta barrel"/>
    <property type="match status" value="1"/>
</dbReference>
<evidence type="ECO:0000259" key="1">
    <source>
        <dbReference type="PROSITE" id="PS51725"/>
    </source>
</evidence>
<dbReference type="EMBL" id="KZ613942">
    <property type="protein sequence ID" value="PMD43586.1"/>
    <property type="molecule type" value="Genomic_DNA"/>
</dbReference>
<name>A0A2J6RYJ3_HYAVF</name>
<sequence>MSAPINLIAILSPKAGKVDRVVELLNGVSQYIQKNEPGTLRYQINVEVNKKSGVEEVILLESYKDKAAIGIHGSSDTFKAFQKTLKNEDLIGAPMQLKFLKEAGGFARL</sequence>
<dbReference type="Gene3D" id="3.30.70.100">
    <property type="match status" value="1"/>
</dbReference>